<dbReference type="Proteomes" id="UP000596660">
    <property type="component" value="Unplaced"/>
</dbReference>
<proteinExistence type="predicted"/>
<dbReference type="PANTHER" id="PTHR34835">
    <property type="entry name" value="OS07G0283600 PROTEIN-RELATED"/>
    <property type="match status" value="1"/>
</dbReference>
<feature type="compositionally biased region" description="Low complexity" evidence="1">
    <location>
        <begin position="44"/>
        <end position="59"/>
    </location>
</feature>
<protein>
    <submittedName>
        <fullName evidence="2">Uncharacterized protein</fullName>
    </submittedName>
</protein>
<feature type="compositionally biased region" description="Basic and acidic residues" evidence="1">
    <location>
        <begin position="74"/>
        <end position="110"/>
    </location>
</feature>
<dbReference type="AlphaFoldDB" id="A0A803LKR4"/>
<dbReference type="Gramene" id="AUR62014561-RA">
    <property type="protein sequence ID" value="AUR62014561-RA:cds"/>
    <property type="gene ID" value="AUR62014561"/>
</dbReference>
<evidence type="ECO:0000256" key="1">
    <source>
        <dbReference type="SAM" id="MobiDB-lite"/>
    </source>
</evidence>
<feature type="region of interest" description="Disordered" evidence="1">
    <location>
        <begin position="228"/>
        <end position="248"/>
    </location>
</feature>
<keyword evidence="3" id="KW-1185">Reference proteome</keyword>
<evidence type="ECO:0000313" key="3">
    <source>
        <dbReference type="Proteomes" id="UP000596660"/>
    </source>
</evidence>
<dbReference type="PANTHER" id="PTHR34835:SF90">
    <property type="entry name" value="AMINOTRANSFERASE-LIKE PLANT MOBILE DOMAIN-CONTAINING PROTEIN"/>
    <property type="match status" value="1"/>
</dbReference>
<feature type="region of interest" description="Disordered" evidence="1">
    <location>
        <begin position="27"/>
        <end position="123"/>
    </location>
</feature>
<evidence type="ECO:0000313" key="2">
    <source>
        <dbReference type="EnsemblPlants" id="AUR62014561-RA:cds"/>
    </source>
</evidence>
<dbReference type="EnsemblPlants" id="AUR62014561-RA">
    <property type="protein sequence ID" value="AUR62014561-RA:cds"/>
    <property type="gene ID" value="AUR62014561"/>
</dbReference>
<reference evidence="2" key="2">
    <citation type="submission" date="2021-03" db="UniProtKB">
        <authorList>
            <consortium name="EnsemblPlants"/>
        </authorList>
    </citation>
    <scope>IDENTIFICATION</scope>
</reference>
<sequence length="248" mass="28329">MFGTKKKKVAKSPTVDPKLLNKISKKVVEEEENQNNRVKHIVTKNKSSNNCSEASSSKSTAKDQQNKQNSKTQKNNEKDGGVKEKETLKTEKVKVEKGKQSEKVDGVKNEKAHKKRKRDANEDVHEVVKLADAEDLDDYGKLQVRVGHFKFMTFVSNLSPSQKQAIIDMGFGALLDVNLPQNDQSFSAWLMHCFEENSRTLYLPYNKSIVVCEEDVEVVYGIPRGEKEVKEVEDEEQEETPLTRWRKD</sequence>
<reference evidence="2" key="1">
    <citation type="journal article" date="2017" name="Nature">
        <title>The genome of Chenopodium quinoa.</title>
        <authorList>
            <person name="Jarvis D.E."/>
            <person name="Ho Y.S."/>
            <person name="Lightfoot D.J."/>
            <person name="Schmoeckel S.M."/>
            <person name="Li B."/>
            <person name="Borm T.J.A."/>
            <person name="Ohyanagi H."/>
            <person name="Mineta K."/>
            <person name="Michell C.T."/>
            <person name="Saber N."/>
            <person name="Kharbatia N.M."/>
            <person name="Rupper R.R."/>
            <person name="Sharp A.R."/>
            <person name="Dally N."/>
            <person name="Boughton B.A."/>
            <person name="Woo Y.H."/>
            <person name="Gao G."/>
            <person name="Schijlen E.G.W.M."/>
            <person name="Guo X."/>
            <person name="Momin A.A."/>
            <person name="Negrao S."/>
            <person name="Al-Babili S."/>
            <person name="Gehring C."/>
            <person name="Roessner U."/>
            <person name="Jung C."/>
            <person name="Murphy K."/>
            <person name="Arold S.T."/>
            <person name="Gojobori T."/>
            <person name="van der Linden C.G."/>
            <person name="van Loo E.N."/>
            <person name="Jellen E.N."/>
            <person name="Maughan P.J."/>
            <person name="Tester M."/>
        </authorList>
    </citation>
    <scope>NUCLEOTIDE SEQUENCE [LARGE SCALE GENOMIC DNA]</scope>
    <source>
        <strain evidence="2">cv. PI 614886</strain>
    </source>
</reference>
<accession>A0A803LKR4</accession>
<name>A0A803LKR4_CHEQI</name>
<organism evidence="2 3">
    <name type="scientific">Chenopodium quinoa</name>
    <name type="common">Quinoa</name>
    <dbReference type="NCBI Taxonomy" id="63459"/>
    <lineage>
        <taxon>Eukaryota</taxon>
        <taxon>Viridiplantae</taxon>
        <taxon>Streptophyta</taxon>
        <taxon>Embryophyta</taxon>
        <taxon>Tracheophyta</taxon>
        <taxon>Spermatophyta</taxon>
        <taxon>Magnoliopsida</taxon>
        <taxon>eudicotyledons</taxon>
        <taxon>Gunneridae</taxon>
        <taxon>Pentapetalae</taxon>
        <taxon>Caryophyllales</taxon>
        <taxon>Chenopodiaceae</taxon>
        <taxon>Chenopodioideae</taxon>
        <taxon>Atripliceae</taxon>
        <taxon>Chenopodium</taxon>
    </lineage>
</organism>